<dbReference type="GeneID" id="64626193"/>
<organism evidence="2 3">
    <name type="scientific">Suillus subaureus</name>
    <dbReference type="NCBI Taxonomy" id="48587"/>
    <lineage>
        <taxon>Eukaryota</taxon>
        <taxon>Fungi</taxon>
        <taxon>Dikarya</taxon>
        <taxon>Basidiomycota</taxon>
        <taxon>Agaricomycotina</taxon>
        <taxon>Agaricomycetes</taxon>
        <taxon>Agaricomycetidae</taxon>
        <taxon>Boletales</taxon>
        <taxon>Suillineae</taxon>
        <taxon>Suillaceae</taxon>
        <taxon>Suillus</taxon>
    </lineage>
</organism>
<name>A0A9P7DG86_9AGAM</name>
<protein>
    <submittedName>
        <fullName evidence="2">Uncharacterized protein</fullName>
    </submittedName>
</protein>
<keyword evidence="1" id="KW-0472">Membrane</keyword>
<evidence type="ECO:0000256" key="1">
    <source>
        <dbReference type="SAM" id="Phobius"/>
    </source>
</evidence>
<dbReference type="EMBL" id="JABBWG010000564">
    <property type="protein sequence ID" value="KAG1791644.1"/>
    <property type="molecule type" value="Genomic_DNA"/>
</dbReference>
<reference evidence="2" key="1">
    <citation type="journal article" date="2020" name="New Phytol.">
        <title>Comparative genomics reveals dynamic genome evolution in host specialist ectomycorrhizal fungi.</title>
        <authorList>
            <person name="Lofgren L.A."/>
            <person name="Nguyen N.H."/>
            <person name="Vilgalys R."/>
            <person name="Ruytinx J."/>
            <person name="Liao H.L."/>
            <person name="Branco S."/>
            <person name="Kuo A."/>
            <person name="LaButti K."/>
            <person name="Lipzen A."/>
            <person name="Andreopoulos W."/>
            <person name="Pangilinan J."/>
            <person name="Riley R."/>
            <person name="Hundley H."/>
            <person name="Na H."/>
            <person name="Barry K."/>
            <person name="Grigoriev I.V."/>
            <person name="Stajich J.E."/>
            <person name="Kennedy P.G."/>
        </authorList>
    </citation>
    <scope>NUCLEOTIDE SEQUENCE</scope>
    <source>
        <strain evidence="2">MN1</strain>
    </source>
</reference>
<evidence type="ECO:0000313" key="2">
    <source>
        <dbReference type="EMBL" id="KAG1791644.1"/>
    </source>
</evidence>
<feature type="transmembrane region" description="Helical" evidence="1">
    <location>
        <begin position="46"/>
        <end position="67"/>
    </location>
</feature>
<comment type="caution">
    <text evidence="2">The sequence shown here is derived from an EMBL/GenBank/DDBJ whole genome shotgun (WGS) entry which is preliminary data.</text>
</comment>
<dbReference type="RefSeq" id="XP_041184846.1">
    <property type="nucleotide sequence ID" value="XM_041332176.1"/>
</dbReference>
<dbReference type="OrthoDB" id="2688793at2759"/>
<keyword evidence="3" id="KW-1185">Reference proteome</keyword>
<evidence type="ECO:0000313" key="3">
    <source>
        <dbReference type="Proteomes" id="UP000807769"/>
    </source>
</evidence>
<proteinExistence type="predicted"/>
<dbReference type="Proteomes" id="UP000807769">
    <property type="component" value="Unassembled WGS sequence"/>
</dbReference>
<keyword evidence="1" id="KW-0812">Transmembrane</keyword>
<keyword evidence="1" id="KW-1133">Transmembrane helix</keyword>
<accession>A0A9P7DG86</accession>
<dbReference type="AlphaFoldDB" id="A0A9P7DG86"/>
<gene>
    <name evidence="2" type="ORF">BJ212DRAFT_1293731</name>
</gene>
<sequence>MDTVDPDDVLGNASFKPTVANPLPPTVDEMKAICEWLINDLKAKSIITIAFLPLSNSLFQPVIRWLLVMPRRS</sequence>